<gene>
    <name evidence="2" type="ORF">LI282_12465</name>
</gene>
<comment type="caution">
    <text evidence="2">The sequence shown here is derived from an EMBL/GenBank/DDBJ whole genome shotgun (WGS) entry which is preliminary data.</text>
</comment>
<dbReference type="EMBL" id="JAJCQG010000038">
    <property type="protein sequence ID" value="MCB7281846.1"/>
    <property type="molecule type" value="Genomic_DNA"/>
</dbReference>
<proteinExistence type="predicted"/>
<keyword evidence="1" id="KW-0472">Membrane</keyword>
<evidence type="ECO:0000313" key="3">
    <source>
        <dbReference type="Proteomes" id="UP001199363"/>
    </source>
</evidence>
<sequence length="114" mass="13325">MMLTLIFINWCCCMTEPNLAVGLSSILTLALLNRRIADSTLHILHERKRFWLITLLIAVVCYATPYMNSVFQLFFLLSVAAVFYPSERVLQQKSVLEDCDSFKSQMDWIMKNYY</sequence>
<organism evidence="2 3">
    <name type="scientific">Phocaeicola vulgatus</name>
    <name type="common">Bacteroides vulgatus</name>
    <dbReference type="NCBI Taxonomy" id="821"/>
    <lineage>
        <taxon>Bacteria</taxon>
        <taxon>Pseudomonadati</taxon>
        <taxon>Bacteroidota</taxon>
        <taxon>Bacteroidia</taxon>
        <taxon>Bacteroidales</taxon>
        <taxon>Bacteroidaceae</taxon>
        <taxon>Phocaeicola</taxon>
    </lineage>
</organism>
<keyword evidence="1" id="KW-1133">Transmembrane helix</keyword>
<dbReference type="Proteomes" id="UP001199363">
    <property type="component" value="Unassembled WGS sequence"/>
</dbReference>
<dbReference type="RefSeq" id="WP_227195314.1">
    <property type="nucleotide sequence ID" value="NZ_JAHOFK010000006.1"/>
</dbReference>
<dbReference type="AlphaFoldDB" id="A0AAW4V0B6"/>
<dbReference type="GeneID" id="60062343"/>
<evidence type="ECO:0000256" key="1">
    <source>
        <dbReference type="SAM" id="Phobius"/>
    </source>
</evidence>
<evidence type="ECO:0000313" key="2">
    <source>
        <dbReference type="EMBL" id="MCB7281846.1"/>
    </source>
</evidence>
<protein>
    <submittedName>
        <fullName evidence="2">Uncharacterized protein</fullName>
    </submittedName>
</protein>
<reference evidence="2" key="1">
    <citation type="submission" date="2021-10" db="EMBL/GenBank/DDBJ databases">
        <title>Collection of gut derived symbiotic bacterial strains cultured from healthy donors.</title>
        <authorList>
            <person name="Lin H."/>
            <person name="Littmann E."/>
            <person name="Kohout C."/>
            <person name="Pamer E.G."/>
        </authorList>
    </citation>
    <scope>NUCLEOTIDE SEQUENCE</scope>
    <source>
        <strain evidence="2">DFI.1.167</strain>
    </source>
</reference>
<accession>A0AAW4V0B6</accession>
<feature type="transmembrane region" description="Helical" evidence="1">
    <location>
        <begin position="51"/>
        <end position="84"/>
    </location>
</feature>
<keyword evidence="1" id="KW-0812">Transmembrane</keyword>
<name>A0AAW4V0B6_PHOVU</name>